<reference evidence="1" key="1">
    <citation type="journal article" date="2015" name="Nature">
        <title>Complex archaea that bridge the gap between prokaryotes and eukaryotes.</title>
        <authorList>
            <person name="Spang A."/>
            <person name="Saw J.H."/>
            <person name="Jorgensen S.L."/>
            <person name="Zaremba-Niedzwiedzka K."/>
            <person name="Martijn J."/>
            <person name="Lind A.E."/>
            <person name="van Eijk R."/>
            <person name="Schleper C."/>
            <person name="Guy L."/>
            <person name="Ettema T.J."/>
        </authorList>
    </citation>
    <scope>NUCLEOTIDE SEQUENCE</scope>
</reference>
<sequence>MNKKEVLDLFIKNWAKSLNEETFILVDIHDEIFGRSSVMDSIRLDAQKDKMEIELL</sequence>
<comment type="caution">
    <text evidence="1">The sequence shown here is derived from an EMBL/GenBank/DDBJ whole genome shotgun (WGS) entry which is preliminary data.</text>
</comment>
<organism evidence="1">
    <name type="scientific">marine sediment metagenome</name>
    <dbReference type="NCBI Taxonomy" id="412755"/>
    <lineage>
        <taxon>unclassified sequences</taxon>
        <taxon>metagenomes</taxon>
        <taxon>ecological metagenomes</taxon>
    </lineage>
</organism>
<protein>
    <submittedName>
        <fullName evidence="1">Uncharacterized protein</fullName>
    </submittedName>
</protein>
<proteinExistence type="predicted"/>
<dbReference type="EMBL" id="LAZR01023175">
    <property type="protein sequence ID" value="KKL79429.1"/>
    <property type="molecule type" value="Genomic_DNA"/>
</dbReference>
<gene>
    <name evidence="1" type="ORF">LCGC14_2014970</name>
</gene>
<dbReference type="AlphaFoldDB" id="A0A0F9EZE1"/>
<name>A0A0F9EZE1_9ZZZZ</name>
<evidence type="ECO:0000313" key="1">
    <source>
        <dbReference type="EMBL" id="KKL79429.1"/>
    </source>
</evidence>
<accession>A0A0F9EZE1</accession>